<proteinExistence type="predicted"/>
<keyword evidence="2" id="KW-0456">Lyase</keyword>
<dbReference type="GO" id="GO:0016829">
    <property type="term" value="F:lyase activity"/>
    <property type="evidence" value="ECO:0007669"/>
    <property type="project" value="UniProtKB-KW"/>
</dbReference>
<gene>
    <name evidence="2" type="primary">pelA</name>
    <name evidence="2" type="ORF">CHH72_21900</name>
</gene>
<evidence type="ECO:0000256" key="1">
    <source>
        <dbReference type="SAM" id="SignalP"/>
    </source>
</evidence>
<dbReference type="Pfam" id="PF09492">
    <property type="entry name" value="Pec_lyase"/>
    <property type="match status" value="1"/>
</dbReference>
<evidence type="ECO:0000313" key="2">
    <source>
        <dbReference type="EMBL" id="PAE86732.1"/>
    </source>
</evidence>
<dbReference type="SUPFAM" id="SSF81853">
    <property type="entry name" value="Family 10 polysaccharide lyase"/>
    <property type="match status" value="1"/>
</dbReference>
<keyword evidence="1" id="KW-0732">Signal</keyword>
<dbReference type="InterPro" id="IPR012669">
    <property type="entry name" value="Pectate_lyase"/>
</dbReference>
<protein>
    <submittedName>
        <fullName evidence="2">Pectate lyase</fullName>
    </submittedName>
</protein>
<organism evidence="2 3">
    <name type="scientific">Shouchella clausii</name>
    <name type="common">Alkalihalobacillus clausii</name>
    <dbReference type="NCBI Taxonomy" id="79880"/>
    <lineage>
        <taxon>Bacteria</taxon>
        <taxon>Bacillati</taxon>
        <taxon>Bacillota</taxon>
        <taxon>Bacilli</taxon>
        <taxon>Bacillales</taxon>
        <taxon>Bacillaceae</taxon>
        <taxon>Shouchella</taxon>
    </lineage>
</organism>
<sequence>MKALKRMSKFAISGLCAGFFVMLASTTAAAEEATVSDETIIKQANHLLTWQMDHGGWSKDMPQMYTRDWNGREAKSVWTSNGQELGTIDNDATVDEIRVVAEAYQLTKDERFKASVHNGIDFLYKLQYPSGGFRQVYPQRGSDPSSSVWYSNYVTFNDHAMVNVLRLLEDARQGKAPFEGDLFNDSQRKQMAASIEGGLDYILQAQIVANGKKTAWGQQHDPVTLQPQQGRAYEHPSIATDESVGIVQWLGEQPNQSAAVREAVAAARAWMDEARVADTRYERRVEPHFFHEPGAETWYRFYQIGTNRPIFSGRDGVIHHDIMNVEQERRYGYAWAGNWPQKLR</sequence>
<dbReference type="EMBL" id="NPCC01000052">
    <property type="protein sequence ID" value="PAE86732.1"/>
    <property type="molecule type" value="Genomic_DNA"/>
</dbReference>
<comment type="caution">
    <text evidence="2">The sequence shown here is derived from an EMBL/GenBank/DDBJ whole genome shotgun (WGS) entry which is preliminary data.</text>
</comment>
<reference evidence="2 3" key="1">
    <citation type="submission" date="2017-07" db="EMBL/GenBank/DDBJ databases">
        <title>Isolation and whole genome analysis of endospore-forming bacteria from heroin.</title>
        <authorList>
            <person name="Kalinowski J."/>
            <person name="Ahrens B."/>
            <person name="Al-Dilaimi A."/>
            <person name="Winkler A."/>
            <person name="Wibberg D."/>
            <person name="Schleenbecker U."/>
            <person name="Ruckert C."/>
            <person name="Wolfel R."/>
            <person name="Grass G."/>
        </authorList>
    </citation>
    <scope>NUCLEOTIDE SEQUENCE [LARGE SCALE GENOMIC DNA]</scope>
    <source>
        <strain evidence="2 3">7539</strain>
    </source>
</reference>
<dbReference type="Proteomes" id="UP000216207">
    <property type="component" value="Unassembled WGS sequence"/>
</dbReference>
<dbReference type="Gene3D" id="1.50.10.20">
    <property type="match status" value="1"/>
</dbReference>
<feature type="chain" id="PRO_5039133985" evidence="1">
    <location>
        <begin position="31"/>
        <end position="344"/>
    </location>
</feature>
<evidence type="ECO:0000313" key="3">
    <source>
        <dbReference type="Proteomes" id="UP000216207"/>
    </source>
</evidence>
<feature type="signal peptide" evidence="1">
    <location>
        <begin position="1"/>
        <end position="30"/>
    </location>
</feature>
<dbReference type="AlphaFoldDB" id="A0A268NT86"/>
<dbReference type="RefSeq" id="WP_095327419.1">
    <property type="nucleotide sequence ID" value="NZ_NPCC01000052.1"/>
</dbReference>
<name>A0A268NT86_SHOCL</name>
<accession>A0A268NT86</accession>
<dbReference type="NCBIfam" id="TIGR02474">
    <property type="entry name" value="pec_lyase"/>
    <property type="match status" value="1"/>
</dbReference>